<dbReference type="Pfam" id="PF22691">
    <property type="entry name" value="Thiolase_C_1"/>
    <property type="match status" value="1"/>
</dbReference>
<dbReference type="Proteomes" id="UP000019141">
    <property type="component" value="Unassembled WGS sequence"/>
</dbReference>
<comment type="caution">
    <text evidence="2">The sequence shown here is derived from an EMBL/GenBank/DDBJ whole genome shotgun (WGS) entry which is preliminary data.</text>
</comment>
<protein>
    <submittedName>
        <fullName evidence="2">Acetyl-CoA acetyltransferase</fullName>
    </submittedName>
</protein>
<dbReference type="InterPro" id="IPR002155">
    <property type="entry name" value="Thiolase"/>
</dbReference>
<dbReference type="PANTHER" id="PTHR42870">
    <property type="entry name" value="ACETYL-COA C-ACETYLTRANSFERASE"/>
    <property type="match status" value="1"/>
</dbReference>
<evidence type="ECO:0000259" key="1">
    <source>
        <dbReference type="Pfam" id="PF22691"/>
    </source>
</evidence>
<keyword evidence="3" id="KW-1185">Reference proteome</keyword>
<dbReference type="SUPFAM" id="SSF53901">
    <property type="entry name" value="Thiolase-like"/>
    <property type="match status" value="2"/>
</dbReference>
<sequence length="394" mass="42074">MSQDRSIRGKVAVAGVGETTYYKHGQSPEPEFKMALQAILNACADAGINPREIDGFCSYSNDRNEPSRLAAALGLPDLKYASMQWGGGGGGGSAAIGTAMAAIAAGYADCIVVFRALAQGQFQRFGAAVPSKTISGDNAFAAPYGVMSPAQRYAMKTMRFMHDHQIDRSALRAISMASYHHAQKNPRAVMHGRPLTEEKYDASRWIVEPFRLFDCCMENDGAAAIVLVPAERAKDLPQVPVYLLGAAQGSEYRNAAPSHNAPTYASSSFTTVAPRLYATSGVKPQDVDVVQNYENFTGGVLMSLVEHDLFKAAEANEFLQLENLLAPGGKMPLNTSGGNLAACYMHGLELQIEAIRQVRGQSTSQVPDVDVSMVCSGPMVTPVSSCIFGSEATV</sequence>
<dbReference type="PATRIC" id="fig|1429438.4.peg.6271"/>
<name>W4LA18_ENTF1</name>
<dbReference type="AlphaFoldDB" id="W4LA18"/>
<organism evidence="2 3">
    <name type="scientific">Entotheonella factor</name>
    <dbReference type="NCBI Taxonomy" id="1429438"/>
    <lineage>
        <taxon>Bacteria</taxon>
        <taxon>Pseudomonadati</taxon>
        <taxon>Nitrospinota/Tectimicrobiota group</taxon>
        <taxon>Candidatus Tectimicrobiota</taxon>
        <taxon>Candidatus Entotheonellia</taxon>
        <taxon>Candidatus Entotheonellales</taxon>
        <taxon>Candidatus Entotheonellaceae</taxon>
        <taxon>Candidatus Entotheonella</taxon>
    </lineage>
</organism>
<dbReference type="CDD" id="cd00829">
    <property type="entry name" value="SCP-x_thiolase"/>
    <property type="match status" value="1"/>
</dbReference>
<proteinExistence type="predicted"/>
<dbReference type="EMBL" id="AZHW01000997">
    <property type="protein sequence ID" value="ETW94837.1"/>
    <property type="molecule type" value="Genomic_DNA"/>
</dbReference>
<dbReference type="PIRSF" id="PIRSF000429">
    <property type="entry name" value="Ac-CoA_Ac_transf"/>
    <property type="match status" value="1"/>
</dbReference>
<dbReference type="GO" id="GO:0003988">
    <property type="term" value="F:acetyl-CoA C-acyltransferase activity"/>
    <property type="evidence" value="ECO:0007669"/>
    <property type="project" value="UniProtKB-ARBA"/>
</dbReference>
<evidence type="ECO:0000313" key="3">
    <source>
        <dbReference type="Proteomes" id="UP000019141"/>
    </source>
</evidence>
<dbReference type="InterPro" id="IPR055140">
    <property type="entry name" value="Thiolase_C_2"/>
</dbReference>
<gene>
    <name evidence="2" type="ORF">ETSY1_33130</name>
</gene>
<dbReference type="Gene3D" id="3.40.47.10">
    <property type="match status" value="1"/>
</dbReference>
<evidence type="ECO:0000313" key="2">
    <source>
        <dbReference type="EMBL" id="ETW94837.1"/>
    </source>
</evidence>
<accession>W4LA18</accession>
<dbReference type="PANTHER" id="PTHR42870:SF1">
    <property type="entry name" value="NON-SPECIFIC LIPID-TRANSFER PROTEIN-LIKE 2"/>
    <property type="match status" value="1"/>
</dbReference>
<dbReference type="HOGENOM" id="CLU_035425_2_0_7"/>
<reference evidence="2 3" key="1">
    <citation type="journal article" date="2014" name="Nature">
        <title>An environmental bacterial taxon with a large and distinct metabolic repertoire.</title>
        <authorList>
            <person name="Wilson M.C."/>
            <person name="Mori T."/>
            <person name="Ruckert C."/>
            <person name="Uria A.R."/>
            <person name="Helf M.J."/>
            <person name="Takada K."/>
            <person name="Gernert C."/>
            <person name="Steffens U.A."/>
            <person name="Heycke N."/>
            <person name="Schmitt S."/>
            <person name="Rinke C."/>
            <person name="Helfrich E.J."/>
            <person name="Brachmann A.O."/>
            <person name="Gurgui C."/>
            <person name="Wakimoto T."/>
            <person name="Kracht M."/>
            <person name="Crusemann M."/>
            <person name="Hentschel U."/>
            <person name="Abe I."/>
            <person name="Matsunaga S."/>
            <person name="Kalinowski J."/>
            <person name="Takeyama H."/>
            <person name="Piel J."/>
        </authorList>
    </citation>
    <scope>NUCLEOTIDE SEQUENCE [LARGE SCALE GENOMIC DNA]</scope>
    <source>
        <strain evidence="3">TSY1</strain>
    </source>
</reference>
<dbReference type="InterPro" id="IPR016039">
    <property type="entry name" value="Thiolase-like"/>
</dbReference>
<feature type="domain" description="Thiolase C-terminal" evidence="1">
    <location>
        <begin position="259"/>
        <end position="377"/>
    </location>
</feature>